<dbReference type="SUPFAM" id="SSF53474">
    <property type="entry name" value="alpha/beta-Hydrolases"/>
    <property type="match status" value="1"/>
</dbReference>
<evidence type="ECO:0000313" key="2">
    <source>
        <dbReference type="EMBL" id="MDT0644450.1"/>
    </source>
</evidence>
<keyword evidence="3" id="KW-1185">Reference proteome</keyword>
<comment type="caution">
    <text evidence="2">The sequence shown here is derived from an EMBL/GenBank/DDBJ whole genome shotgun (WGS) entry which is preliminary data.</text>
</comment>
<dbReference type="Gene3D" id="3.40.50.1820">
    <property type="entry name" value="alpha/beta hydrolase"/>
    <property type="match status" value="1"/>
</dbReference>
<evidence type="ECO:0000256" key="1">
    <source>
        <dbReference type="SAM" id="Coils"/>
    </source>
</evidence>
<accession>A0ABU3CDP7</accession>
<evidence type="ECO:0008006" key="4">
    <source>
        <dbReference type="Google" id="ProtNLM"/>
    </source>
</evidence>
<dbReference type="EMBL" id="JAVRHQ010000026">
    <property type="protein sequence ID" value="MDT0644450.1"/>
    <property type="molecule type" value="Genomic_DNA"/>
</dbReference>
<gene>
    <name evidence="2" type="ORF">RM553_16545</name>
</gene>
<feature type="coiled-coil region" evidence="1">
    <location>
        <begin position="269"/>
        <end position="319"/>
    </location>
</feature>
<reference evidence="2 3" key="1">
    <citation type="submission" date="2023-09" db="EMBL/GenBank/DDBJ databases">
        <authorList>
            <person name="Rey-Velasco X."/>
        </authorList>
    </citation>
    <scope>NUCLEOTIDE SEQUENCE [LARGE SCALE GENOMIC DNA]</scope>
    <source>
        <strain evidence="2 3">F363</strain>
    </source>
</reference>
<sequence>MKNVNWYINFLLLLFIGTAGAQEMRILKGRVTDSIPVRDSLSGTYALYIPQSVEAGKPNPVIFVFDPEGRGVHAAQLFRRVAEEQSYIVAASNVRYSQDSLKNNLNEAFKMVGSVLQLVPVDTDMIYTAGLDEGAQVASAMPMVYKEVDGVLAVGDALFNPEYLAEENKFMFSALVSMEDFQKDQLEDIVGFFEKKDFPVEIGYYSEAAGEWPEARVISNAVSGFTLQAIQQGKRPADPEFINGLFQDELAYAERLRRTREYYASYQKLEQLEEKYQNYEKFEDTLKQRRKELRRTRAFRKQRREIRNLKDEEQIHKEDYIYFLENDLATANFDNIGWWAYQVDELHRIQKEGSLAEAQMAHRLEDFLKYFIEQRYEGVSVKNLRNIDAKIFTSVLRTVLDKENPEAYLNIIKLAGHDGDHETALLYLEDLLKTGFDDMEALYNIPGILDLKLSPEYNELIGKNLGNSKYYQAELEEVN</sequence>
<dbReference type="InterPro" id="IPR029058">
    <property type="entry name" value="AB_hydrolase_fold"/>
</dbReference>
<protein>
    <recommendedName>
        <fullName evidence="4">Alpha/beta hydrolase</fullName>
    </recommendedName>
</protein>
<name>A0ABU3CDP7_9FLAO</name>
<dbReference type="RefSeq" id="WP_311536066.1">
    <property type="nucleotide sequence ID" value="NZ_JAVRHQ010000026.1"/>
</dbReference>
<dbReference type="Proteomes" id="UP001262889">
    <property type="component" value="Unassembled WGS sequence"/>
</dbReference>
<organism evidence="2 3">
    <name type="scientific">Autumnicola tepida</name>
    <dbReference type="NCBI Taxonomy" id="3075595"/>
    <lineage>
        <taxon>Bacteria</taxon>
        <taxon>Pseudomonadati</taxon>
        <taxon>Bacteroidota</taxon>
        <taxon>Flavobacteriia</taxon>
        <taxon>Flavobacteriales</taxon>
        <taxon>Flavobacteriaceae</taxon>
        <taxon>Autumnicola</taxon>
    </lineage>
</organism>
<keyword evidence="1" id="KW-0175">Coiled coil</keyword>
<evidence type="ECO:0000313" key="3">
    <source>
        <dbReference type="Proteomes" id="UP001262889"/>
    </source>
</evidence>
<proteinExistence type="predicted"/>